<evidence type="ECO:0000256" key="4">
    <source>
        <dbReference type="ARBA" id="ARBA00022473"/>
    </source>
</evidence>
<comment type="caution">
    <text evidence="13">The sequence shown here is derived from an EMBL/GenBank/DDBJ whole genome shotgun (WGS) entry which is preliminary data.</text>
</comment>
<keyword evidence="6" id="KW-0493">Microtubule</keyword>
<keyword evidence="9" id="KW-0969">Cilium</keyword>
<keyword evidence="12" id="KW-0966">Cell projection</keyword>
<evidence type="ECO:0000256" key="11">
    <source>
        <dbReference type="ARBA" id="ARBA00023212"/>
    </source>
</evidence>
<evidence type="ECO:0000256" key="5">
    <source>
        <dbReference type="ARBA" id="ARBA00022490"/>
    </source>
</evidence>
<dbReference type="GO" id="GO:0005813">
    <property type="term" value="C:centrosome"/>
    <property type="evidence" value="ECO:0007669"/>
    <property type="project" value="UniProtKB-SubCell"/>
</dbReference>
<keyword evidence="14" id="KW-1185">Reference proteome</keyword>
<dbReference type="PANTHER" id="PTHR13236:SF0">
    <property type="entry name" value="CYTOPLASMIC DYNEIN 2 LIGHT INTERMEDIATE CHAIN 1"/>
    <property type="match status" value="1"/>
</dbReference>
<dbReference type="GO" id="GO:0005930">
    <property type="term" value="C:axoneme"/>
    <property type="evidence" value="ECO:0007669"/>
    <property type="project" value="UniProtKB-SubCell"/>
</dbReference>
<evidence type="ECO:0000313" key="14">
    <source>
        <dbReference type="Proteomes" id="UP000054653"/>
    </source>
</evidence>
<dbReference type="GO" id="GO:0005868">
    <property type="term" value="C:cytoplasmic dynein complex"/>
    <property type="evidence" value="ECO:0007669"/>
    <property type="project" value="InterPro"/>
</dbReference>
<dbReference type="GO" id="GO:0035721">
    <property type="term" value="P:intraciliary retrograde transport"/>
    <property type="evidence" value="ECO:0007669"/>
    <property type="project" value="InterPro"/>
</dbReference>
<evidence type="ECO:0000256" key="1">
    <source>
        <dbReference type="ARBA" id="ARBA00004300"/>
    </source>
</evidence>
<evidence type="ECO:0000256" key="10">
    <source>
        <dbReference type="ARBA" id="ARBA00023175"/>
    </source>
</evidence>
<evidence type="ECO:0000256" key="3">
    <source>
        <dbReference type="ARBA" id="ARBA00006831"/>
    </source>
</evidence>
<dbReference type="GO" id="GO:0005874">
    <property type="term" value="C:microtubule"/>
    <property type="evidence" value="ECO:0007669"/>
    <property type="project" value="UniProtKB-KW"/>
</dbReference>
<dbReference type="OrthoDB" id="10263060at2759"/>
<dbReference type="GO" id="GO:0045504">
    <property type="term" value="F:dynein heavy chain binding"/>
    <property type="evidence" value="ECO:0007669"/>
    <property type="project" value="TreeGrafter"/>
</dbReference>
<accession>A0A0V1D6L8</accession>
<gene>
    <name evidence="13" type="primary">Dync2li1</name>
    <name evidence="13" type="ORF">T03_5839</name>
</gene>
<evidence type="ECO:0000313" key="13">
    <source>
        <dbReference type="EMBL" id="KRY56898.1"/>
    </source>
</evidence>
<keyword evidence="5" id="KW-0963">Cytoplasm</keyword>
<sequence length="510" mass="59031">MLMDIFQLVEENSSKENKASSPIKASVRSDDENESILILCGSKNSDKSTLVSKFLEREEQQYQICAMEYTFARWNAGNEKKIGHIYQIEDGLDFINLFKSIRLDNMMNNAAVIVMVNLAEPSEIWTTLEQFLSMTRDYLLKLLMKQNDNVQEMLIRKAAKPYESHPDKRIVKPYPIPLCIIGGNYSDFQNIEPEKKKIICRSLRLIAHLNGATLQFLSFKMDNLIVRGRAVFSHFLFKTSLSKSISTDFNKPVYVNPGADSISIIDSNIVRSESTTYETVMKTYGAEFMSIFNKKENTNKIDEQLFAANEQFKEEAIDSLKFERDQNGCSFWLVFCATDHRVTHVLQCQRPVANFAFFRFWHLGKRLVAVVRQKARIPAEAVHTGRIDNFPINSTVEQANFVRLTITVADDAHRVGGLVLVSADQFVQAARSQSFEEPFHILPRESVECVEAERTVFDEERHIQLLLSLFALVDHNVLRRPLYLHQRHRFEHNLQRKLPLELENRYNMQW</sequence>
<dbReference type="Pfam" id="PF05783">
    <property type="entry name" value="DLIC"/>
    <property type="match status" value="1"/>
</dbReference>
<dbReference type="AlphaFoldDB" id="A0A0V1D6L8"/>
<dbReference type="STRING" id="45882.A0A0V1D6L8"/>
<dbReference type="PANTHER" id="PTHR13236">
    <property type="entry name" value="DYNEIN 2 LIGHT INTERMEDIATE CHAIN, ISOFORM 2"/>
    <property type="match status" value="1"/>
</dbReference>
<evidence type="ECO:0000256" key="2">
    <source>
        <dbReference type="ARBA" id="ARBA00004430"/>
    </source>
</evidence>
<evidence type="ECO:0000256" key="7">
    <source>
        <dbReference type="ARBA" id="ARBA00022794"/>
    </source>
</evidence>
<dbReference type="GO" id="GO:0036064">
    <property type="term" value="C:ciliary basal body"/>
    <property type="evidence" value="ECO:0007669"/>
    <property type="project" value="TreeGrafter"/>
</dbReference>
<proteinExistence type="inferred from homology"/>
<keyword evidence="10" id="KW-0505">Motor protein</keyword>
<dbReference type="InterPro" id="IPR040045">
    <property type="entry name" value="DYNC2LI1"/>
</dbReference>
<dbReference type="GO" id="GO:0035735">
    <property type="term" value="P:intraciliary transport involved in cilium assembly"/>
    <property type="evidence" value="ECO:0007669"/>
    <property type="project" value="InterPro"/>
</dbReference>
<dbReference type="Proteomes" id="UP000054653">
    <property type="component" value="Unassembled WGS sequence"/>
</dbReference>
<dbReference type="EMBL" id="JYDI01000038">
    <property type="protein sequence ID" value="KRY56898.1"/>
    <property type="molecule type" value="Genomic_DNA"/>
</dbReference>
<name>A0A0V1D6L8_TRIBR</name>
<comment type="similarity">
    <text evidence="3">Belongs to the dynein light intermediate chain family.</text>
</comment>
<dbReference type="InterPro" id="IPR022780">
    <property type="entry name" value="Dynein_light_int_chain"/>
</dbReference>
<evidence type="ECO:0000256" key="9">
    <source>
        <dbReference type="ARBA" id="ARBA00023069"/>
    </source>
</evidence>
<evidence type="ECO:0000256" key="8">
    <source>
        <dbReference type="ARBA" id="ARBA00023017"/>
    </source>
</evidence>
<comment type="subcellular location">
    <subcellularLocation>
        <location evidence="2">Cytoplasm</location>
        <location evidence="2">Cytoskeleton</location>
        <location evidence="2">Cilium axoneme</location>
    </subcellularLocation>
    <subcellularLocation>
        <location evidence="1">Cytoplasm</location>
        <location evidence="1">Cytoskeleton</location>
        <location evidence="1">Microtubule organizing center</location>
        <location evidence="1">Centrosome</location>
    </subcellularLocation>
</comment>
<keyword evidence="7" id="KW-0970">Cilium biogenesis/degradation</keyword>
<organism evidence="13 14">
    <name type="scientific">Trichinella britovi</name>
    <name type="common">Parasitic roundworm</name>
    <dbReference type="NCBI Taxonomy" id="45882"/>
    <lineage>
        <taxon>Eukaryota</taxon>
        <taxon>Metazoa</taxon>
        <taxon>Ecdysozoa</taxon>
        <taxon>Nematoda</taxon>
        <taxon>Enoplea</taxon>
        <taxon>Dorylaimia</taxon>
        <taxon>Trichinellida</taxon>
        <taxon>Trichinellidae</taxon>
        <taxon>Trichinella</taxon>
    </lineage>
</organism>
<keyword evidence="11" id="KW-0206">Cytoskeleton</keyword>
<evidence type="ECO:0000256" key="6">
    <source>
        <dbReference type="ARBA" id="ARBA00022701"/>
    </source>
</evidence>
<reference evidence="13 14" key="1">
    <citation type="submission" date="2015-01" db="EMBL/GenBank/DDBJ databases">
        <title>Evolution of Trichinella species and genotypes.</title>
        <authorList>
            <person name="Korhonen P.K."/>
            <person name="Edoardo P."/>
            <person name="Giuseppe L.R."/>
            <person name="Gasser R.B."/>
        </authorList>
    </citation>
    <scope>NUCLEOTIDE SEQUENCE [LARGE SCALE GENOMIC DNA]</scope>
    <source>
        <strain evidence="13">ISS120</strain>
    </source>
</reference>
<protein>
    <submittedName>
        <fullName evidence="13">Cytoplasmic dynein 2 light intermediate chain 1</fullName>
    </submittedName>
</protein>
<keyword evidence="8" id="KW-0243">Dynein</keyword>
<keyword evidence="4" id="KW-0217">Developmental protein</keyword>
<evidence type="ECO:0000256" key="12">
    <source>
        <dbReference type="ARBA" id="ARBA00023273"/>
    </source>
</evidence>